<sequence>MMSEDEQLEKLMKPEYISSLTRAIELIRKLDNLGFLDVISGILSDDETLKTVFSLLTSDDVLSLTTKTDSVMVLLKIMSEEKNVKALSNLLEIVTVIQNKGLIDPVMGILKDDAAMGAIMGLLSNDFTMNLLMNEKPILASLGTLDLSVAPHYVNMIKAVENAIKTDTVTPVGGMMGTLRAMKDEDAQKGLGIVFSILRSLGKTCSDEFNCSAKK</sequence>
<dbReference type="KEGG" id="fai:FAD_1841"/>
<evidence type="ECO:0000313" key="1">
    <source>
        <dbReference type="EMBL" id="ARD85678.1"/>
    </source>
</evidence>
<dbReference type="PANTHER" id="PTHR38433:SF1">
    <property type="entry name" value="DUF1641 DOMAIN-CONTAINING PROTEIN"/>
    <property type="match status" value="1"/>
</dbReference>
<dbReference type="AlphaFoldDB" id="A0A1V0N699"/>
<keyword evidence="3" id="KW-1185">Reference proteome</keyword>
<dbReference type="GeneID" id="16025122"/>
<dbReference type="STRING" id="74969.FAD_1841"/>
<dbReference type="Proteomes" id="UP000546917">
    <property type="component" value="Unassembled WGS sequence"/>
</dbReference>
<dbReference type="EMBL" id="CP015363">
    <property type="protein sequence ID" value="ARD85678.1"/>
    <property type="molecule type" value="Genomic_DNA"/>
</dbReference>
<accession>A0A1V0N699</accession>
<reference evidence="2 4" key="2">
    <citation type="submission" date="2020-05" db="EMBL/GenBank/DDBJ databases">
        <authorList>
            <person name="Zhang R."/>
        </authorList>
    </citation>
    <scope>NUCLEOTIDE SEQUENCE [LARGE SCALE GENOMIC DNA]</scope>
    <source>
        <strain evidence="2 4">DSM 28986</strain>
    </source>
</reference>
<organism evidence="1 3">
    <name type="scientific">Ferroplasma acidiphilum</name>
    <dbReference type="NCBI Taxonomy" id="74969"/>
    <lineage>
        <taxon>Archaea</taxon>
        <taxon>Methanobacteriati</taxon>
        <taxon>Thermoplasmatota</taxon>
        <taxon>Thermoplasmata</taxon>
        <taxon>Thermoplasmatales</taxon>
        <taxon>Ferroplasmaceae</taxon>
        <taxon>Ferroplasma</taxon>
    </lineage>
</organism>
<protein>
    <submittedName>
        <fullName evidence="2">DUF1641 domain-containing protein</fullName>
    </submittedName>
</protein>
<dbReference type="Pfam" id="PF07849">
    <property type="entry name" value="DUF1641"/>
    <property type="match status" value="1"/>
</dbReference>
<proteinExistence type="predicted"/>
<name>A0A1V0N699_9ARCH</name>
<dbReference type="EMBL" id="JABGBP010000246">
    <property type="protein sequence ID" value="NOL60554.1"/>
    <property type="molecule type" value="Genomic_DNA"/>
</dbReference>
<dbReference type="PANTHER" id="PTHR38433">
    <property type="match status" value="1"/>
</dbReference>
<reference evidence="1 3" key="1">
    <citation type="submission" date="2011-10" db="EMBL/GenBank/DDBJ databases">
        <title>Metabolic and evolutionary patterns in the extreme acidophile Ferroplasma acidiphilum.</title>
        <authorList>
            <person name="Golyshina O.V."/>
            <person name="Kozyavkin S.A."/>
            <person name="Tatusov R.L."/>
            <person name="Slesarev A.I."/>
            <person name="Golyshin P.N."/>
        </authorList>
    </citation>
    <scope>NUCLEOTIDE SEQUENCE [LARGE SCALE GENOMIC DNA]</scope>
    <source>
        <strain evidence="1">Berkeley</strain>
        <strain evidence="3">Y</strain>
    </source>
</reference>
<dbReference type="InterPro" id="IPR012440">
    <property type="entry name" value="DUF1641"/>
</dbReference>
<gene>
    <name evidence="1" type="ORF">FAD_1841</name>
    <name evidence="2" type="ORF">HLB00_06880</name>
</gene>
<evidence type="ECO:0000313" key="3">
    <source>
        <dbReference type="Proteomes" id="UP000192050"/>
    </source>
</evidence>
<evidence type="ECO:0000313" key="2">
    <source>
        <dbReference type="EMBL" id="NOL60554.1"/>
    </source>
</evidence>
<dbReference type="Proteomes" id="UP000192050">
    <property type="component" value="Chromosome"/>
</dbReference>
<evidence type="ECO:0000313" key="4">
    <source>
        <dbReference type="Proteomes" id="UP000546917"/>
    </source>
</evidence>
<dbReference type="OrthoDB" id="56850at2157"/>
<dbReference type="RefSeq" id="WP_009886989.1">
    <property type="nucleotide sequence ID" value="NZ_CP015363.1"/>
</dbReference>